<evidence type="ECO:0000313" key="3">
    <source>
        <dbReference type="Proteomes" id="UP000005384"/>
    </source>
</evidence>
<keyword evidence="1" id="KW-0479">Metal-binding</keyword>
<feature type="binding site" evidence="1">
    <location>
        <position position="405"/>
    </location>
    <ligand>
        <name>Mg(2+)</name>
        <dbReference type="ChEBI" id="CHEBI:18420"/>
        <label>1</label>
    </ligand>
</feature>
<comment type="caution">
    <text evidence="2">The sequence shown here is derived from an EMBL/GenBank/DDBJ whole genome shotgun (WGS) entry which is preliminary data.</text>
</comment>
<evidence type="ECO:0000313" key="2">
    <source>
        <dbReference type="EMBL" id="EHI58624.1"/>
    </source>
</evidence>
<evidence type="ECO:0008006" key="4">
    <source>
        <dbReference type="Google" id="ProtNLM"/>
    </source>
</evidence>
<dbReference type="AlphaFoldDB" id="G5III9"/>
<dbReference type="HOGENOM" id="CLU_033331_1_1_9"/>
<evidence type="ECO:0000256" key="1">
    <source>
        <dbReference type="PIRSR" id="PIRSR605502-1"/>
    </source>
</evidence>
<protein>
    <recommendedName>
        <fullName evidence="4">ADP-ribosylglycohydrolase</fullName>
    </recommendedName>
</protein>
<keyword evidence="1" id="KW-0460">Magnesium</keyword>
<name>G5III9_9FIRM</name>
<dbReference type="RefSeq" id="WP_006781296.1">
    <property type="nucleotide sequence ID" value="NZ_CP040506.1"/>
</dbReference>
<dbReference type="SUPFAM" id="SSF101478">
    <property type="entry name" value="ADP-ribosylglycohydrolase"/>
    <property type="match status" value="1"/>
</dbReference>
<feature type="binding site" evidence="1">
    <location>
        <position position="407"/>
    </location>
    <ligand>
        <name>Mg(2+)</name>
        <dbReference type="ChEBI" id="CHEBI:18420"/>
        <label>1</label>
    </ligand>
</feature>
<dbReference type="InterPro" id="IPR005502">
    <property type="entry name" value="Ribosyl_crysJ1"/>
</dbReference>
<gene>
    <name evidence="2" type="ORF">HMPREF9473_03317</name>
</gene>
<dbReference type="InterPro" id="IPR036705">
    <property type="entry name" value="Ribosyl_crysJ1_sf"/>
</dbReference>
<dbReference type="EMBL" id="ADLN01000092">
    <property type="protein sequence ID" value="EHI58624.1"/>
    <property type="molecule type" value="Genomic_DNA"/>
</dbReference>
<dbReference type="PATRIC" id="fig|742737.3.peg.3296"/>
<accession>G5III9</accession>
<proteinExistence type="predicted"/>
<dbReference type="Pfam" id="PF03747">
    <property type="entry name" value="ADP_ribosyl_GH"/>
    <property type="match status" value="1"/>
</dbReference>
<comment type="cofactor">
    <cofactor evidence="1">
        <name>Mg(2+)</name>
        <dbReference type="ChEBI" id="CHEBI:18420"/>
    </cofactor>
    <text evidence="1">Binds 2 magnesium ions per subunit.</text>
</comment>
<feature type="binding site" evidence="1">
    <location>
        <position position="200"/>
    </location>
    <ligand>
        <name>Mg(2+)</name>
        <dbReference type="ChEBI" id="CHEBI:18420"/>
        <label>1</label>
    </ligand>
</feature>
<dbReference type="Gene3D" id="1.10.4080.10">
    <property type="entry name" value="ADP-ribosylation/Crystallin J1"/>
    <property type="match status" value="1"/>
</dbReference>
<keyword evidence="3" id="KW-1185">Reference proteome</keyword>
<dbReference type="OrthoDB" id="9761704at2"/>
<feature type="binding site" evidence="1">
    <location>
        <position position="199"/>
    </location>
    <ligand>
        <name>Mg(2+)</name>
        <dbReference type="ChEBI" id="CHEBI:18420"/>
        <label>1</label>
    </ligand>
</feature>
<reference evidence="2 3" key="1">
    <citation type="submission" date="2011-08" db="EMBL/GenBank/DDBJ databases">
        <title>The Genome Sequence of Clostridium hathewayi WAL-18680.</title>
        <authorList>
            <consortium name="The Broad Institute Genome Sequencing Platform"/>
            <person name="Earl A."/>
            <person name="Ward D."/>
            <person name="Feldgarden M."/>
            <person name="Gevers D."/>
            <person name="Finegold S.M."/>
            <person name="Summanen P.H."/>
            <person name="Molitoris D.R."/>
            <person name="Song M."/>
            <person name="Daigneault M."/>
            <person name="Allen-Vercoe E."/>
            <person name="Young S.K."/>
            <person name="Zeng Q."/>
            <person name="Gargeya S."/>
            <person name="Fitzgerald M."/>
            <person name="Haas B."/>
            <person name="Abouelleil A."/>
            <person name="Alvarado L."/>
            <person name="Arachchi H.M."/>
            <person name="Berlin A."/>
            <person name="Brown A."/>
            <person name="Chapman S.B."/>
            <person name="Chen Z."/>
            <person name="Dunbar C."/>
            <person name="Freedman E."/>
            <person name="Gearin G."/>
            <person name="Gellesch M."/>
            <person name="Goldberg J."/>
            <person name="Griggs A."/>
            <person name="Gujja S."/>
            <person name="Heiman D."/>
            <person name="Howarth C."/>
            <person name="Larson L."/>
            <person name="Lui A."/>
            <person name="MacDonald P.J.P."/>
            <person name="Montmayeur A."/>
            <person name="Murphy C."/>
            <person name="Neiman D."/>
            <person name="Pearson M."/>
            <person name="Priest M."/>
            <person name="Roberts A."/>
            <person name="Saif S."/>
            <person name="Shea T."/>
            <person name="Shenoy N."/>
            <person name="Sisk P."/>
            <person name="Stolte C."/>
            <person name="Sykes S."/>
            <person name="Wortman J."/>
            <person name="Nusbaum C."/>
            <person name="Birren B."/>
        </authorList>
    </citation>
    <scope>NUCLEOTIDE SEQUENCE [LARGE SCALE GENOMIC DNA]</scope>
    <source>
        <strain evidence="2 3">WAL-18680</strain>
    </source>
</reference>
<organism evidence="2 3">
    <name type="scientific">Hungatella hathewayi WAL-18680</name>
    <dbReference type="NCBI Taxonomy" id="742737"/>
    <lineage>
        <taxon>Bacteria</taxon>
        <taxon>Bacillati</taxon>
        <taxon>Bacillota</taxon>
        <taxon>Clostridia</taxon>
        <taxon>Lachnospirales</taxon>
        <taxon>Lachnospiraceae</taxon>
        <taxon>Hungatella</taxon>
    </lineage>
</organism>
<dbReference type="GO" id="GO:0046872">
    <property type="term" value="F:metal ion binding"/>
    <property type="evidence" value="ECO:0007669"/>
    <property type="project" value="UniProtKB-KW"/>
</dbReference>
<sequence length="470" mass="53898">MEQKKRAWEYAREIIEREKPFPERAGRVSWDEVIRDGVRDLDNMKYVWGGNVTESLMPLFFIAMYIQEYGNLGYDVSKAEAMLEEGLELNRTKQDIALYRHTCRLYRELYNSPQIPGHRHFSYKEYATFEQYEAAVEFPEYGEISLSREELFDKVYAGWLAQVCAGAVGTAVEGYHTRKLEEVYGWVDRYIKDPEMYNDDLTFELAFLETFIRKGYDLTAADVAEDWAARLPFAFTAEGIALKNIKNGLYPPESATFRNPFYELIGAQMRGGICGMVAPGNPKLAAKLAWEDASVSHYNNGVLGEIFNAVMVSMAFVERDVKEICRKAIGLMPEDSEYRSVVDYAWAACEKYGNWRDAWLDCDEKYKEYCWIHAYPNACAEVVALYFCENDYDKLVSLIAMCGLDVDCNAAQVANILAVIQGSACIGEKWTEPIGTYMETYVRGMEIVKFKVLTEKTVDAIYRAKEGHRE</sequence>
<dbReference type="Proteomes" id="UP000005384">
    <property type="component" value="Unassembled WGS sequence"/>
</dbReference>